<dbReference type="RefSeq" id="WP_182532060.1">
    <property type="nucleotide sequence ID" value="NZ_JACGXL010000005.1"/>
</dbReference>
<evidence type="ECO:0000313" key="3">
    <source>
        <dbReference type="Proteomes" id="UP000550401"/>
    </source>
</evidence>
<reference evidence="2 3" key="1">
    <citation type="submission" date="2020-07" db="EMBL/GenBank/DDBJ databases">
        <title>Genomic Encyclopedia of Type Strains, Phase IV (KMG-V): Genome sequencing to study the core and pangenomes of soil and plant-associated prokaryotes.</title>
        <authorList>
            <person name="Whitman W."/>
        </authorList>
    </citation>
    <scope>NUCLEOTIDE SEQUENCE [LARGE SCALE GENOMIC DNA]</scope>
    <source>
        <strain evidence="2 3">RH2WT43</strain>
    </source>
</reference>
<feature type="transmembrane region" description="Helical" evidence="1">
    <location>
        <begin position="148"/>
        <end position="173"/>
    </location>
</feature>
<gene>
    <name evidence="2" type="ORF">FHW12_003257</name>
</gene>
<dbReference type="Proteomes" id="UP000550401">
    <property type="component" value="Unassembled WGS sequence"/>
</dbReference>
<organism evidence="2 3">
    <name type="scientific">Dokdonella fugitiva</name>
    <dbReference type="NCBI Taxonomy" id="328517"/>
    <lineage>
        <taxon>Bacteria</taxon>
        <taxon>Pseudomonadati</taxon>
        <taxon>Pseudomonadota</taxon>
        <taxon>Gammaproteobacteria</taxon>
        <taxon>Lysobacterales</taxon>
        <taxon>Rhodanobacteraceae</taxon>
        <taxon>Dokdonella</taxon>
    </lineage>
</organism>
<evidence type="ECO:0000256" key="1">
    <source>
        <dbReference type="SAM" id="Phobius"/>
    </source>
</evidence>
<comment type="caution">
    <text evidence="2">The sequence shown here is derived from an EMBL/GenBank/DDBJ whole genome shotgun (WGS) entry which is preliminary data.</text>
</comment>
<keyword evidence="1" id="KW-0812">Transmembrane</keyword>
<dbReference type="AlphaFoldDB" id="A0A839FA44"/>
<evidence type="ECO:0000313" key="2">
    <source>
        <dbReference type="EMBL" id="MBA8889021.1"/>
    </source>
</evidence>
<keyword evidence="3" id="KW-1185">Reference proteome</keyword>
<feature type="transmembrane region" description="Helical" evidence="1">
    <location>
        <begin position="15"/>
        <end position="35"/>
    </location>
</feature>
<dbReference type="EMBL" id="JACGXL010000005">
    <property type="protein sequence ID" value="MBA8889021.1"/>
    <property type="molecule type" value="Genomic_DNA"/>
</dbReference>
<proteinExistence type="predicted"/>
<accession>A0A839FA44</accession>
<sequence>MEQYVYWLSQSRLPFGVGVTVASWVVLFVVNHVLVRRARAENEAQATVVMEGKAILRRGSQPLFVLLQLLFAAALFFVAGVLGGVAFTFFAGGQLVSIAFTLGLNLQSLLSARSLVRDGGARGSLTLSTDYVFAQGAQRMAGAAVTSALLGILIAHAAPLGGALLLGSTAAGLQRRSRQARAAANRIEGR</sequence>
<feature type="transmembrane region" description="Helical" evidence="1">
    <location>
        <begin position="63"/>
        <end position="90"/>
    </location>
</feature>
<keyword evidence="1" id="KW-0472">Membrane</keyword>
<name>A0A839FA44_9GAMM</name>
<protein>
    <submittedName>
        <fullName evidence="2">Uncharacterized protein</fullName>
    </submittedName>
</protein>
<keyword evidence="1" id="KW-1133">Transmembrane helix</keyword>